<feature type="transmembrane region" description="Helical" evidence="5">
    <location>
        <begin position="135"/>
        <end position="158"/>
    </location>
</feature>
<dbReference type="InterPro" id="IPR001902">
    <property type="entry name" value="SLC26A/SulP_fam"/>
</dbReference>
<sequence length="343" mass="36847">MYPSGTDGASTGQERAALITKALAPSLPTHRLPDTFHHELPGSCSFPARCSASTAKSLLFRFLPFLHWLPRYPVKDWLLGDIASGFSVGIMHLPQGLAYALLAGLPPVTGLYSSFYPVFLYFFFGTSRHNSVGPFAVISVMIGSLTDSLLPRGFSLAWQGTGSHGVPGPQAVGHFCHLSFQVALGLLQFGFVVTYLSDPLVRGYTTAASVHVLVSQLKNVFGVSVGEYSGPLSMFMVKTNVGTLVTAIIAMVAIFIVKELNHKFAAKLPMPIPIELITVHRRISPTTLRLAGAGGEATLQLTLSPFQMVWIVTFVATLLLNLDIGLGASVAFGLLTVIFRTQL</sequence>
<dbReference type="PANTHER" id="PTHR11814">
    <property type="entry name" value="SULFATE TRANSPORTER"/>
    <property type="match status" value="1"/>
</dbReference>
<feature type="transmembrane region" description="Helical" evidence="5">
    <location>
        <begin position="308"/>
        <end position="339"/>
    </location>
</feature>
<dbReference type="Ensembl" id="ENSACUT00000008100.1">
    <property type="protein sequence ID" value="ENSACUP00000007570.1"/>
    <property type="gene ID" value="ENSACUG00000005171.1"/>
</dbReference>
<feature type="transmembrane region" description="Helical" evidence="5">
    <location>
        <begin position="178"/>
        <end position="196"/>
    </location>
</feature>
<dbReference type="Proteomes" id="UP000472269">
    <property type="component" value="Unplaced"/>
</dbReference>
<dbReference type="GO" id="GO:0016020">
    <property type="term" value="C:membrane"/>
    <property type="evidence" value="ECO:0007669"/>
    <property type="project" value="UniProtKB-SubCell"/>
</dbReference>
<organism evidence="7 8">
    <name type="scientific">Athene cunicularia</name>
    <name type="common">Burrowing owl</name>
    <name type="synonym">Speotyto cunicularia</name>
    <dbReference type="NCBI Taxonomy" id="194338"/>
    <lineage>
        <taxon>Eukaryota</taxon>
        <taxon>Metazoa</taxon>
        <taxon>Chordata</taxon>
        <taxon>Craniata</taxon>
        <taxon>Vertebrata</taxon>
        <taxon>Euteleostomi</taxon>
        <taxon>Archelosauria</taxon>
        <taxon>Archosauria</taxon>
        <taxon>Dinosauria</taxon>
        <taxon>Saurischia</taxon>
        <taxon>Theropoda</taxon>
        <taxon>Coelurosauria</taxon>
        <taxon>Aves</taxon>
        <taxon>Neognathae</taxon>
        <taxon>Neoaves</taxon>
        <taxon>Telluraves</taxon>
        <taxon>Strigiformes</taxon>
        <taxon>Strigidae</taxon>
        <taxon>Athene</taxon>
    </lineage>
</organism>
<dbReference type="Pfam" id="PF00916">
    <property type="entry name" value="Sulfate_transp"/>
    <property type="match status" value="1"/>
</dbReference>
<evidence type="ECO:0000256" key="2">
    <source>
        <dbReference type="ARBA" id="ARBA00022692"/>
    </source>
</evidence>
<evidence type="ECO:0000256" key="1">
    <source>
        <dbReference type="ARBA" id="ARBA00004141"/>
    </source>
</evidence>
<comment type="subcellular location">
    <subcellularLocation>
        <location evidence="1">Membrane</location>
        <topology evidence="1">Multi-pass membrane protein</topology>
    </subcellularLocation>
</comment>
<evidence type="ECO:0000313" key="8">
    <source>
        <dbReference type="Proteomes" id="UP000472269"/>
    </source>
</evidence>
<evidence type="ECO:0000313" key="7">
    <source>
        <dbReference type="Ensembl" id="ENSACUP00000007570.1"/>
    </source>
</evidence>
<feature type="transmembrane region" description="Helical" evidence="5">
    <location>
        <begin position="239"/>
        <end position="257"/>
    </location>
</feature>
<evidence type="ECO:0000259" key="6">
    <source>
        <dbReference type="Pfam" id="PF00916"/>
    </source>
</evidence>
<evidence type="ECO:0000256" key="3">
    <source>
        <dbReference type="ARBA" id="ARBA00022989"/>
    </source>
</evidence>
<proteinExistence type="predicted"/>
<dbReference type="InterPro" id="IPR011547">
    <property type="entry name" value="SLC26A/SulP_dom"/>
</dbReference>
<accession>A0A663M5V8</accession>
<reference evidence="7" key="2">
    <citation type="submission" date="2025-09" db="UniProtKB">
        <authorList>
            <consortium name="Ensembl"/>
        </authorList>
    </citation>
    <scope>IDENTIFICATION</scope>
</reference>
<reference evidence="7" key="1">
    <citation type="submission" date="2025-08" db="UniProtKB">
        <authorList>
            <consortium name="Ensembl"/>
        </authorList>
    </citation>
    <scope>IDENTIFICATION</scope>
</reference>
<feature type="domain" description="SLC26A/SulP transporter" evidence="6">
    <location>
        <begin position="78"/>
        <end position="279"/>
    </location>
</feature>
<evidence type="ECO:0000256" key="5">
    <source>
        <dbReference type="SAM" id="Phobius"/>
    </source>
</evidence>
<evidence type="ECO:0000256" key="4">
    <source>
        <dbReference type="ARBA" id="ARBA00023136"/>
    </source>
</evidence>
<dbReference type="GO" id="GO:0055085">
    <property type="term" value="P:transmembrane transport"/>
    <property type="evidence" value="ECO:0007669"/>
    <property type="project" value="InterPro"/>
</dbReference>
<protein>
    <submittedName>
        <fullName evidence="7">Solute carrier family 26 member 6</fullName>
    </submittedName>
</protein>
<feature type="transmembrane region" description="Helical" evidence="5">
    <location>
        <begin position="97"/>
        <end position="123"/>
    </location>
</feature>
<name>A0A663M5V8_ATHCN</name>
<keyword evidence="2 5" id="KW-0812">Transmembrane</keyword>
<keyword evidence="8" id="KW-1185">Reference proteome</keyword>
<dbReference type="AlphaFoldDB" id="A0A663M5V8"/>
<keyword evidence="4 5" id="KW-0472">Membrane</keyword>
<keyword evidence="3 5" id="KW-1133">Transmembrane helix</keyword>